<evidence type="ECO:0000313" key="3">
    <source>
        <dbReference type="Proteomes" id="UP000198263"/>
    </source>
</evidence>
<feature type="region of interest" description="Disordered" evidence="1">
    <location>
        <begin position="1"/>
        <end position="61"/>
    </location>
</feature>
<comment type="caution">
    <text evidence="2">The sequence shown here is derived from an EMBL/GenBank/DDBJ whole genome shotgun (WGS) entry which is preliminary data.</text>
</comment>
<evidence type="ECO:0000313" key="2">
    <source>
        <dbReference type="EMBL" id="SAL32669.1"/>
    </source>
</evidence>
<feature type="compositionally biased region" description="Basic and acidic residues" evidence="1">
    <location>
        <begin position="51"/>
        <end position="61"/>
    </location>
</feature>
<dbReference type="Proteomes" id="UP000198263">
    <property type="component" value="Unassembled WGS sequence"/>
</dbReference>
<keyword evidence="3" id="KW-1185">Reference proteome</keyword>
<protein>
    <submittedName>
        <fullName evidence="2">Uncharacterized protein</fullName>
    </submittedName>
</protein>
<dbReference type="RefSeq" id="WP_040048465.1">
    <property type="nucleotide sequence ID" value="NZ_FCNV02000005.1"/>
</dbReference>
<proteinExistence type="predicted"/>
<organism evidence="2 3">
    <name type="scientific">Caballeronia concitans</name>
    <dbReference type="NCBI Taxonomy" id="1777133"/>
    <lineage>
        <taxon>Bacteria</taxon>
        <taxon>Pseudomonadati</taxon>
        <taxon>Pseudomonadota</taxon>
        <taxon>Betaproteobacteria</taxon>
        <taxon>Burkholderiales</taxon>
        <taxon>Burkholderiaceae</taxon>
        <taxon>Caballeronia</taxon>
    </lineage>
</organism>
<dbReference type="AlphaFoldDB" id="A0A658QY90"/>
<accession>A0A658QY90</accession>
<feature type="compositionally biased region" description="Basic and acidic residues" evidence="1">
    <location>
        <begin position="28"/>
        <end position="41"/>
    </location>
</feature>
<evidence type="ECO:0000256" key="1">
    <source>
        <dbReference type="SAM" id="MobiDB-lite"/>
    </source>
</evidence>
<name>A0A658QY90_9BURK</name>
<gene>
    <name evidence="2" type="ORF">AWB72_02960</name>
</gene>
<dbReference type="EMBL" id="FCNV02000005">
    <property type="protein sequence ID" value="SAL32669.1"/>
    <property type="molecule type" value="Genomic_DNA"/>
</dbReference>
<reference evidence="2 3" key="1">
    <citation type="submission" date="2016-01" db="EMBL/GenBank/DDBJ databases">
        <authorList>
            <person name="Peeters C."/>
        </authorList>
    </citation>
    <scope>NUCLEOTIDE SEQUENCE [LARGE SCALE GENOMIC DNA]</scope>
    <source>
        <strain evidence="2">LMG 29315</strain>
    </source>
</reference>
<sequence>MSTENSNPPQNPIDSEGLTDLGPAQPEDPPHRPGEDAELRDPPSPAGVPPSDEKSERSKGS</sequence>